<dbReference type="PANTHER" id="PTHR35882:SF2">
    <property type="entry name" value="PELA"/>
    <property type="match status" value="1"/>
</dbReference>
<dbReference type="Gene3D" id="3.20.20.70">
    <property type="entry name" value="Aldolase class I"/>
    <property type="match status" value="2"/>
</dbReference>
<evidence type="ECO:0000313" key="2">
    <source>
        <dbReference type="EMBL" id="MCO1335425.1"/>
    </source>
</evidence>
<dbReference type="Proteomes" id="UP001139028">
    <property type="component" value="Unassembled WGS sequence"/>
</dbReference>
<evidence type="ECO:0000313" key="3">
    <source>
        <dbReference type="Proteomes" id="UP001139028"/>
    </source>
</evidence>
<dbReference type="PRINTS" id="PR01545">
    <property type="entry name" value="THEMAYE10DUF"/>
</dbReference>
<gene>
    <name evidence="2" type="ORF">MO867_13890</name>
</gene>
<comment type="caution">
    <text evidence="2">The sequence shown here is derived from an EMBL/GenBank/DDBJ whole genome shotgun (WGS) entry which is preliminary data.</text>
</comment>
<dbReference type="PROSITE" id="PS51257">
    <property type="entry name" value="PROKAR_LIPOPROTEIN"/>
    <property type="match status" value="1"/>
</dbReference>
<sequence length="330" mass="37996">MRRTLSVLLSPLFFFGCSLDDLPDDLNQSTIIYDKEMRYLVEDISDYAKQINRHFIIVPQNGIELITTTTTTTGPVDDAYLDATDGIAQEALFFGANGVVDQPTSTTETRRLETYLDLAKDEGDTILITDFASIERNIDDSYLDNEEAEYISFAADQETLDDIPRYPDEPFNVNARDIDNLDEASNFINITDPRLYSTPQEFVDALSETNYDVLIIDFFFNGKAYTEEQIEQLRLKENGGRRLLMAYINIGEAQDDRYYWNPSWVSNPPSWLLDEVPGEPGNYYVRYWQQGWQNIIYGNNDSYMYMIVDAGFDGAYMDGIDVFEYFDSQE</sequence>
<dbReference type="RefSeq" id="WP_252469847.1">
    <property type="nucleotide sequence ID" value="NZ_JALBWM010000062.1"/>
</dbReference>
<accession>A0A9X2EPM3</accession>
<reference evidence="2" key="1">
    <citation type="journal article" date="2022" name="Arch. Microbiol.">
        <title>Microbulbifer okhotskensis sp. nov., isolated from a deep bottom sediment of the Okhotsk Sea.</title>
        <authorList>
            <person name="Romanenko L."/>
            <person name="Kurilenko V."/>
            <person name="Otstavnykh N."/>
            <person name="Velansky P."/>
            <person name="Isaeva M."/>
            <person name="Mikhailov V."/>
        </authorList>
    </citation>
    <scope>NUCLEOTIDE SEQUENCE</scope>
    <source>
        <strain evidence="2">OS29</strain>
    </source>
</reference>
<proteinExistence type="predicted"/>
<protein>
    <submittedName>
        <fullName evidence="2">Endo alpha-1,4 polygalactosaminidase</fullName>
    </submittedName>
</protein>
<keyword evidence="3" id="KW-1185">Reference proteome</keyword>
<organism evidence="2 3">
    <name type="scientific">Microbulbifer okhotskensis</name>
    <dbReference type="NCBI Taxonomy" id="2926617"/>
    <lineage>
        <taxon>Bacteria</taxon>
        <taxon>Pseudomonadati</taxon>
        <taxon>Pseudomonadota</taxon>
        <taxon>Gammaproteobacteria</taxon>
        <taxon>Cellvibrionales</taxon>
        <taxon>Microbulbiferaceae</taxon>
        <taxon>Microbulbifer</taxon>
    </lineage>
</organism>
<dbReference type="EMBL" id="JALBWM010000062">
    <property type="protein sequence ID" value="MCO1335425.1"/>
    <property type="molecule type" value="Genomic_DNA"/>
</dbReference>
<dbReference type="AlphaFoldDB" id="A0A9X2EPM3"/>
<dbReference type="InterPro" id="IPR013785">
    <property type="entry name" value="Aldolase_TIM"/>
</dbReference>
<dbReference type="InterPro" id="IPR016062">
    <property type="entry name" value="TM1410-rel"/>
</dbReference>
<dbReference type="PANTHER" id="PTHR35882">
    <property type="entry name" value="PELA"/>
    <property type="match status" value="1"/>
</dbReference>
<evidence type="ECO:0000259" key="1">
    <source>
        <dbReference type="Pfam" id="PF03537"/>
    </source>
</evidence>
<dbReference type="SUPFAM" id="SSF51445">
    <property type="entry name" value="(Trans)glycosidases"/>
    <property type="match status" value="1"/>
</dbReference>
<name>A0A9X2EPM3_9GAMM</name>
<dbReference type="InterPro" id="IPR017853">
    <property type="entry name" value="GH"/>
</dbReference>
<dbReference type="InterPro" id="IPR004352">
    <property type="entry name" value="GH114_TIM-barrel"/>
</dbReference>
<dbReference type="Pfam" id="PF03537">
    <property type="entry name" value="Glyco_hydro_114"/>
    <property type="match status" value="1"/>
</dbReference>
<feature type="domain" description="Glycoside-hydrolase family GH114 TIM-barrel" evidence="1">
    <location>
        <begin position="211"/>
        <end position="324"/>
    </location>
</feature>